<evidence type="ECO:0000256" key="1">
    <source>
        <dbReference type="ARBA" id="ARBA00023002"/>
    </source>
</evidence>
<dbReference type="Pfam" id="PF01494">
    <property type="entry name" value="FAD_binding_3"/>
    <property type="match status" value="1"/>
</dbReference>
<organism evidence="4 5">
    <name type="scientific">Saccharibacillus alkalitolerans</name>
    <dbReference type="NCBI Taxonomy" id="2705290"/>
    <lineage>
        <taxon>Bacteria</taxon>
        <taxon>Bacillati</taxon>
        <taxon>Bacillota</taxon>
        <taxon>Bacilli</taxon>
        <taxon>Bacillales</taxon>
        <taxon>Paenibacillaceae</taxon>
        <taxon>Saccharibacillus</taxon>
    </lineage>
</organism>
<dbReference type="Gene3D" id="3.50.50.60">
    <property type="entry name" value="FAD/NAD(P)-binding domain"/>
    <property type="match status" value="2"/>
</dbReference>
<sequence length="364" mass="40616">MERHTDICIAGGGPAGTLLACLLARRGADVVLIEKQPVPGPSFRGEILNGDGEYVLKKHGLLERVDPEAVLPLIRIEYWENRRVVKTILPEAEGGNVGIHIPQADLLLALLGEASEYPNFTYKPGTAVRGLLHDENGRCAGVKVRGADGIDEEIRSRVVVGADGRYSAVRKYAGISSSTKGHGYDLLWARIPAPADWEPVMCSTIQDGQQLHLFTQARGYVQVGWNIEEDSYKELRKRPFEELTDTLIAAFPKLESSVRKHIKSWQDFVLLDIFSSRSERWAQPGLVLIGDAAHTMTPTGAFGLNEALCDADVLYEELLTCLERSADDSLPPLERLEQRRREDVERRQREQLNMESTYAQNFNI</sequence>
<feature type="compositionally biased region" description="Basic and acidic residues" evidence="2">
    <location>
        <begin position="334"/>
        <end position="352"/>
    </location>
</feature>
<dbReference type="PRINTS" id="PR00420">
    <property type="entry name" value="RNGMNOXGNASE"/>
</dbReference>
<accession>A0ABX0F8D1</accession>
<evidence type="ECO:0000256" key="2">
    <source>
        <dbReference type="SAM" id="MobiDB-lite"/>
    </source>
</evidence>
<dbReference type="PANTHER" id="PTHR43476">
    <property type="entry name" value="3-(3-HYDROXY-PHENYL)PROPIONATE/3-HYDROXYCINNAMIC ACID HYDROXYLASE"/>
    <property type="match status" value="1"/>
</dbReference>
<reference evidence="4 5" key="1">
    <citation type="submission" date="2020-01" db="EMBL/GenBank/DDBJ databases">
        <title>Polyphasic characterisation and genomic insights into a novel alkali tolerant bacterium VR-M41.</title>
        <authorList>
            <person name="Vemuluri V.R."/>
        </authorList>
    </citation>
    <scope>NUCLEOTIDE SEQUENCE [LARGE SCALE GENOMIC DNA]</scope>
    <source>
        <strain evidence="4 5">VR-M41</strain>
    </source>
</reference>
<keyword evidence="5" id="KW-1185">Reference proteome</keyword>
<feature type="domain" description="FAD-binding" evidence="3">
    <location>
        <begin position="5"/>
        <end position="342"/>
    </location>
</feature>
<dbReference type="InterPro" id="IPR036188">
    <property type="entry name" value="FAD/NAD-bd_sf"/>
</dbReference>
<dbReference type="EMBL" id="JAAFGS010000007">
    <property type="protein sequence ID" value="NGZ77226.1"/>
    <property type="molecule type" value="Genomic_DNA"/>
</dbReference>
<comment type="caution">
    <text evidence="4">The sequence shown here is derived from an EMBL/GenBank/DDBJ whole genome shotgun (WGS) entry which is preliminary data.</text>
</comment>
<dbReference type="InterPro" id="IPR050631">
    <property type="entry name" value="PheA/TfdB_FAD_monoxygenase"/>
</dbReference>
<evidence type="ECO:0000313" key="5">
    <source>
        <dbReference type="Proteomes" id="UP000800303"/>
    </source>
</evidence>
<proteinExistence type="predicted"/>
<dbReference type="SUPFAM" id="SSF51905">
    <property type="entry name" value="FAD/NAD(P)-binding domain"/>
    <property type="match status" value="1"/>
</dbReference>
<dbReference type="PANTHER" id="PTHR43476:SF5">
    <property type="entry name" value="FAD-DEPENDENT MONOOXYGENASE"/>
    <property type="match status" value="1"/>
</dbReference>
<keyword evidence="1" id="KW-0560">Oxidoreductase</keyword>
<feature type="region of interest" description="Disordered" evidence="2">
    <location>
        <begin position="333"/>
        <end position="364"/>
    </location>
</feature>
<dbReference type="Proteomes" id="UP000800303">
    <property type="component" value="Unassembled WGS sequence"/>
</dbReference>
<evidence type="ECO:0000259" key="3">
    <source>
        <dbReference type="Pfam" id="PF01494"/>
    </source>
</evidence>
<name>A0ABX0F8D1_9BACL</name>
<dbReference type="InterPro" id="IPR002938">
    <property type="entry name" value="FAD-bd"/>
</dbReference>
<protein>
    <submittedName>
        <fullName evidence="4">NAD(P)-binding protein</fullName>
    </submittedName>
</protein>
<evidence type="ECO:0000313" key="4">
    <source>
        <dbReference type="EMBL" id="NGZ77226.1"/>
    </source>
</evidence>
<gene>
    <name evidence="4" type="ORF">GYN08_18200</name>
</gene>
<dbReference type="PROSITE" id="PS51257">
    <property type="entry name" value="PROKAR_LIPOPROTEIN"/>
    <property type="match status" value="1"/>
</dbReference>
<dbReference type="RefSeq" id="WP_166277241.1">
    <property type="nucleotide sequence ID" value="NZ_JAAFGS010000007.1"/>
</dbReference>
<feature type="compositionally biased region" description="Polar residues" evidence="2">
    <location>
        <begin position="353"/>
        <end position="364"/>
    </location>
</feature>